<dbReference type="SMART" id="SM00225">
    <property type="entry name" value="BTB"/>
    <property type="match status" value="1"/>
</dbReference>
<dbReference type="Proteomes" id="UP000193560">
    <property type="component" value="Unassembled WGS sequence"/>
</dbReference>
<comment type="caution">
    <text evidence="5">The sequence shown here is derived from an EMBL/GenBank/DDBJ whole genome shotgun (WGS) entry which is preliminary data.</text>
</comment>
<dbReference type="Pfam" id="PF24681">
    <property type="entry name" value="Kelch_KLHDC2_KLHL20_DRC7"/>
    <property type="match status" value="1"/>
</dbReference>
<keyword evidence="1" id="KW-0880">Kelch repeat</keyword>
<accession>A0A1X2IYE5</accession>
<feature type="compositionally biased region" description="Low complexity" evidence="3">
    <location>
        <begin position="650"/>
        <end position="672"/>
    </location>
</feature>
<dbReference type="STRING" id="90262.A0A1X2IYE5"/>
<dbReference type="PROSITE" id="PS50097">
    <property type="entry name" value="BTB"/>
    <property type="match status" value="1"/>
</dbReference>
<dbReference type="OrthoDB" id="432528at2759"/>
<sequence>MLKSGQPIQTTGNNLVGLWRPSFVKVDHRLIVYGGGGVVTNDLHVLNLCDMRWETIQTVKGVAPCKRYGHTATLWKHYIIVFGGCNEFQAYCNDVHIFDLEKLTWCQPEINGSVSARYLHSAVVYGDKLFVYGGFAKNTDCTYVLDEISVLDLNTLTWSIFNRVPPRYNHSATLIGHKMYIYAGKDEQGNTVSDLFMVNLNTPPYIPHTILNGSQSNSQMVLLKSQHFCEAVCGKLLVFGRYINNNNTTYNSHGLVNGSCGVGGTTYNNNANNHRINAASTTTTAPSTTAAITANTQNATPESMYGLWMLDLDTLEWERQECNSSFDIGGWNYFTVITENIRPNGATSNDEQSQVALNSLFFLGNTELFRPQGHDHFRDALVINGESLGLYDIPPLKSSNEFGQLLNNSELSDFVIVASCGQELHVHQVILITRWPHFRNMYKSGMMETQQHRMEISEPYPVVLAFLKYLYSDHLDMDESWQVICEILVMANMYLLHRLKKICCQRLYEQHLTIDTCTTIFEKAIMAEEMGLKLLALDFMFHHYGAILKADLLHQMSSFARQEFLECVPDDAVLQVGRSRNQGVRSIASVCSRMDSRNSRLNSSAIVATPSLVANSRSSSTSTTTTSSSSSSLDQQPSQNYHSTSLTNGSQSQPLSTSTSSFSFQQVTTSSPNYNNHIRSSMTNTATQTNDMMTSSTSHQRLSSSNGMVVGV</sequence>
<keyword evidence="2" id="KW-0677">Repeat</keyword>
<feature type="compositionally biased region" description="Low complexity" evidence="3">
    <location>
        <begin position="695"/>
        <end position="705"/>
    </location>
</feature>
<dbReference type="EMBL" id="MCGE01000002">
    <property type="protein sequence ID" value="ORZ24308.1"/>
    <property type="molecule type" value="Genomic_DNA"/>
</dbReference>
<dbReference type="SMART" id="SM00612">
    <property type="entry name" value="Kelch"/>
    <property type="match status" value="2"/>
</dbReference>
<dbReference type="GO" id="GO:0005829">
    <property type="term" value="C:cytosol"/>
    <property type="evidence" value="ECO:0007669"/>
    <property type="project" value="TreeGrafter"/>
</dbReference>
<reference evidence="5 6" key="1">
    <citation type="submission" date="2016-07" db="EMBL/GenBank/DDBJ databases">
        <title>Pervasive Adenine N6-methylation of Active Genes in Fungi.</title>
        <authorList>
            <consortium name="DOE Joint Genome Institute"/>
            <person name="Mondo S.J."/>
            <person name="Dannebaum R.O."/>
            <person name="Kuo R.C."/>
            <person name="Labutti K."/>
            <person name="Haridas S."/>
            <person name="Kuo A."/>
            <person name="Salamov A."/>
            <person name="Ahrendt S.R."/>
            <person name="Lipzen A."/>
            <person name="Sullivan W."/>
            <person name="Andreopoulos W.B."/>
            <person name="Clum A."/>
            <person name="Lindquist E."/>
            <person name="Daum C."/>
            <person name="Ramamoorthy G.K."/>
            <person name="Gryganskyi A."/>
            <person name="Culley D."/>
            <person name="Magnuson J.K."/>
            <person name="James T.Y."/>
            <person name="O'Malley M.A."/>
            <person name="Stajich J.E."/>
            <person name="Spatafora J.W."/>
            <person name="Visel A."/>
            <person name="Grigoriev I.V."/>
        </authorList>
    </citation>
    <scope>NUCLEOTIDE SEQUENCE [LARGE SCALE GENOMIC DNA]</scope>
    <source>
        <strain evidence="5 6">NRRL 1336</strain>
    </source>
</reference>
<dbReference type="InterPro" id="IPR000210">
    <property type="entry name" value="BTB/POZ_dom"/>
</dbReference>
<dbReference type="InterPro" id="IPR006652">
    <property type="entry name" value="Kelch_1"/>
</dbReference>
<name>A0A1X2IYE5_9FUNG</name>
<evidence type="ECO:0000256" key="3">
    <source>
        <dbReference type="SAM" id="MobiDB-lite"/>
    </source>
</evidence>
<keyword evidence="6" id="KW-1185">Reference proteome</keyword>
<dbReference type="InterPro" id="IPR011333">
    <property type="entry name" value="SKP1/BTB/POZ_sf"/>
</dbReference>
<dbReference type="Gene3D" id="3.30.710.10">
    <property type="entry name" value="Potassium Channel Kv1.1, Chain A"/>
    <property type="match status" value="1"/>
</dbReference>
<dbReference type="GO" id="GO:0005739">
    <property type="term" value="C:mitochondrion"/>
    <property type="evidence" value="ECO:0007669"/>
    <property type="project" value="TreeGrafter"/>
</dbReference>
<dbReference type="Gene3D" id="2.120.10.80">
    <property type="entry name" value="Kelch-type beta propeller"/>
    <property type="match status" value="2"/>
</dbReference>
<feature type="compositionally biased region" description="Polar residues" evidence="3">
    <location>
        <begin position="633"/>
        <end position="649"/>
    </location>
</feature>
<gene>
    <name evidence="5" type="ORF">BCR42DRAFT_365594</name>
</gene>
<feature type="region of interest" description="Disordered" evidence="3">
    <location>
        <begin position="613"/>
        <end position="712"/>
    </location>
</feature>
<evidence type="ECO:0000256" key="2">
    <source>
        <dbReference type="ARBA" id="ARBA00022737"/>
    </source>
</evidence>
<dbReference type="AlphaFoldDB" id="A0A1X2IYE5"/>
<evidence type="ECO:0000313" key="5">
    <source>
        <dbReference type="EMBL" id="ORZ24308.1"/>
    </source>
</evidence>
<organism evidence="5 6">
    <name type="scientific">Absidia repens</name>
    <dbReference type="NCBI Taxonomy" id="90262"/>
    <lineage>
        <taxon>Eukaryota</taxon>
        <taxon>Fungi</taxon>
        <taxon>Fungi incertae sedis</taxon>
        <taxon>Mucoromycota</taxon>
        <taxon>Mucoromycotina</taxon>
        <taxon>Mucoromycetes</taxon>
        <taxon>Mucorales</taxon>
        <taxon>Cunninghamellaceae</taxon>
        <taxon>Absidia</taxon>
    </lineage>
</organism>
<evidence type="ECO:0000256" key="1">
    <source>
        <dbReference type="ARBA" id="ARBA00022441"/>
    </source>
</evidence>
<dbReference type="SUPFAM" id="SSF54695">
    <property type="entry name" value="POZ domain"/>
    <property type="match status" value="1"/>
</dbReference>
<protein>
    <recommendedName>
        <fullName evidence="4">BTB domain-containing protein</fullName>
    </recommendedName>
</protein>
<dbReference type="PANTHER" id="PTHR43503">
    <property type="entry name" value="MCG48959-RELATED"/>
    <property type="match status" value="1"/>
</dbReference>
<feature type="domain" description="BTB" evidence="4">
    <location>
        <begin position="412"/>
        <end position="479"/>
    </location>
</feature>
<dbReference type="Pfam" id="PF00651">
    <property type="entry name" value="BTB"/>
    <property type="match status" value="1"/>
</dbReference>
<proteinExistence type="predicted"/>
<evidence type="ECO:0000259" key="4">
    <source>
        <dbReference type="PROSITE" id="PS50097"/>
    </source>
</evidence>
<dbReference type="GO" id="GO:0045454">
    <property type="term" value="P:cell redox homeostasis"/>
    <property type="evidence" value="ECO:0007669"/>
    <property type="project" value="TreeGrafter"/>
</dbReference>
<evidence type="ECO:0000313" key="6">
    <source>
        <dbReference type="Proteomes" id="UP000193560"/>
    </source>
</evidence>
<feature type="compositionally biased region" description="Polar residues" evidence="3">
    <location>
        <begin position="673"/>
        <end position="694"/>
    </location>
</feature>
<feature type="compositionally biased region" description="Low complexity" evidence="3">
    <location>
        <begin position="618"/>
        <end position="632"/>
    </location>
</feature>
<dbReference type="InterPro" id="IPR015915">
    <property type="entry name" value="Kelch-typ_b-propeller"/>
</dbReference>
<dbReference type="SUPFAM" id="SSF117281">
    <property type="entry name" value="Kelch motif"/>
    <property type="match status" value="1"/>
</dbReference>
<dbReference type="PANTHER" id="PTHR43503:SF2">
    <property type="entry name" value="NEGATIVE REGULATOR OF SPORULATION MDS3-RELATED"/>
    <property type="match status" value="1"/>
</dbReference>